<dbReference type="InterPro" id="IPR037027">
    <property type="entry name" value="YqgF/RNaseH-like_dom_sf"/>
</dbReference>
<dbReference type="GO" id="GO:0016788">
    <property type="term" value="F:hydrolase activity, acting on ester bonds"/>
    <property type="evidence" value="ECO:0007669"/>
    <property type="project" value="UniProtKB-UniRule"/>
</dbReference>
<dbReference type="SUPFAM" id="SSF53098">
    <property type="entry name" value="Ribonuclease H-like"/>
    <property type="match status" value="1"/>
</dbReference>
<feature type="domain" description="YqgF/RNase H-like" evidence="6">
    <location>
        <begin position="26"/>
        <end position="126"/>
    </location>
</feature>
<comment type="function">
    <text evidence="5">Could be a nuclease involved in processing of the 5'-end of pre-16S rRNA.</text>
</comment>
<dbReference type="GO" id="GO:0004518">
    <property type="term" value="F:nuclease activity"/>
    <property type="evidence" value="ECO:0007669"/>
    <property type="project" value="UniProtKB-KW"/>
</dbReference>
<dbReference type="EC" id="3.1.-.-" evidence="5"/>
<evidence type="ECO:0000256" key="5">
    <source>
        <dbReference type="HAMAP-Rule" id="MF_00651"/>
    </source>
</evidence>
<keyword evidence="4 5" id="KW-0378">Hydrolase</keyword>
<evidence type="ECO:0000313" key="8">
    <source>
        <dbReference type="Proteomes" id="UP000219439"/>
    </source>
</evidence>
<dbReference type="PANTHER" id="PTHR33317">
    <property type="entry name" value="POLYNUCLEOTIDYL TRANSFERASE, RIBONUCLEASE H-LIKE SUPERFAMILY PROTEIN"/>
    <property type="match status" value="1"/>
</dbReference>
<comment type="subcellular location">
    <subcellularLocation>
        <location evidence="5">Cytoplasm</location>
    </subcellularLocation>
</comment>
<keyword evidence="2 5" id="KW-0690">Ribosome biogenesis</keyword>
<keyword evidence="1 5" id="KW-0963">Cytoplasm</keyword>
<dbReference type="InterPro" id="IPR012337">
    <property type="entry name" value="RNaseH-like_sf"/>
</dbReference>
<dbReference type="Gene3D" id="3.30.420.140">
    <property type="entry name" value="YqgF/RNase H-like domain"/>
    <property type="match status" value="1"/>
</dbReference>
<evidence type="ECO:0000256" key="4">
    <source>
        <dbReference type="ARBA" id="ARBA00022801"/>
    </source>
</evidence>
<dbReference type="GO" id="GO:0000967">
    <property type="term" value="P:rRNA 5'-end processing"/>
    <property type="evidence" value="ECO:0007669"/>
    <property type="project" value="UniProtKB-UniRule"/>
</dbReference>
<sequence length="182" mass="20198">MARKKKKKPPMDVSLQVLSEGMKYGQRLIGLDLGTKTIGVALSDGGLMIASPMETIRRKKFTQDAEALLDIIEKNSVTGIVLGMPYNMDGSEGPRSQATRDFALTFREKCPLPVTFWDERLSTVAVTRTLLDADTSRARRDEVVDKMAASYILQGALDRIKQGFEDESSPDFFEQESNDGES</sequence>
<keyword evidence="8" id="KW-1185">Reference proteome</keyword>
<dbReference type="PANTHER" id="PTHR33317:SF4">
    <property type="entry name" value="POLYNUCLEOTIDYL TRANSFERASE, RIBONUCLEASE H-LIKE SUPERFAMILY PROTEIN"/>
    <property type="match status" value="1"/>
</dbReference>
<dbReference type="GO" id="GO:0005829">
    <property type="term" value="C:cytosol"/>
    <property type="evidence" value="ECO:0007669"/>
    <property type="project" value="TreeGrafter"/>
</dbReference>
<dbReference type="Pfam" id="PF03652">
    <property type="entry name" value="RuvX"/>
    <property type="match status" value="1"/>
</dbReference>
<dbReference type="HAMAP" id="MF_00651">
    <property type="entry name" value="Nuclease_YqgF"/>
    <property type="match status" value="1"/>
</dbReference>
<dbReference type="InterPro" id="IPR005227">
    <property type="entry name" value="YqgF"/>
</dbReference>
<evidence type="ECO:0000313" key="7">
    <source>
        <dbReference type="EMBL" id="SNZ08205.1"/>
    </source>
</evidence>
<comment type="similarity">
    <text evidence="5">Belongs to the YqgF HJR family.</text>
</comment>
<dbReference type="EMBL" id="OBEL01000001">
    <property type="protein sequence ID" value="SNZ08205.1"/>
    <property type="molecule type" value="Genomic_DNA"/>
</dbReference>
<dbReference type="Proteomes" id="UP000219439">
    <property type="component" value="Unassembled WGS sequence"/>
</dbReference>
<reference evidence="7 8" key="1">
    <citation type="submission" date="2017-09" db="EMBL/GenBank/DDBJ databases">
        <authorList>
            <person name="Ehlers B."/>
            <person name="Leendertz F.H."/>
        </authorList>
    </citation>
    <scope>NUCLEOTIDE SEQUENCE [LARGE SCALE GENOMIC DNA]</scope>
    <source>
        <strain evidence="7 8">DSM 18289</strain>
    </source>
</reference>
<evidence type="ECO:0000256" key="2">
    <source>
        <dbReference type="ARBA" id="ARBA00022517"/>
    </source>
</evidence>
<keyword evidence="3 5" id="KW-0540">Nuclease</keyword>
<dbReference type="SMART" id="SM00732">
    <property type="entry name" value="YqgFc"/>
    <property type="match status" value="1"/>
</dbReference>
<dbReference type="InterPro" id="IPR006641">
    <property type="entry name" value="YqgF/RNaseH-like_dom"/>
</dbReference>
<evidence type="ECO:0000259" key="6">
    <source>
        <dbReference type="SMART" id="SM00732"/>
    </source>
</evidence>
<evidence type="ECO:0000256" key="3">
    <source>
        <dbReference type="ARBA" id="ARBA00022722"/>
    </source>
</evidence>
<protein>
    <recommendedName>
        <fullName evidence="5">Putative pre-16S rRNA nuclease</fullName>
        <ecNumber evidence="5">3.1.-.-</ecNumber>
    </recommendedName>
</protein>
<dbReference type="CDD" id="cd16964">
    <property type="entry name" value="YqgF"/>
    <property type="match status" value="1"/>
</dbReference>
<evidence type="ECO:0000256" key="1">
    <source>
        <dbReference type="ARBA" id="ARBA00022490"/>
    </source>
</evidence>
<dbReference type="AlphaFoldDB" id="A0A285NFH9"/>
<accession>A0A285NFH9</accession>
<name>A0A285NFH9_9HYPH</name>
<gene>
    <name evidence="7" type="ORF">SAMN06265368_1506</name>
</gene>
<dbReference type="NCBIfam" id="TIGR00250">
    <property type="entry name" value="RNAse_H_YqgF"/>
    <property type="match status" value="1"/>
</dbReference>
<organism evidence="7 8">
    <name type="scientific">Cohaesibacter gelatinilyticus</name>
    <dbReference type="NCBI Taxonomy" id="372072"/>
    <lineage>
        <taxon>Bacteria</taxon>
        <taxon>Pseudomonadati</taxon>
        <taxon>Pseudomonadota</taxon>
        <taxon>Alphaproteobacteria</taxon>
        <taxon>Hyphomicrobiales</taxon>
        <taxon>Cohaesibacteraceae</taxon>
    </lineage>
</organism>
<proteinExistence type="inferred from homology"/>